<dbReference type="SMART" id="SM00154">
    <property type="entry name" value="ZnF_AN1"/>
    <property type="match status" value="2"/>
</dbReference>
<dbReference type="InterPro" id="IPR057357">
    <property type="entry name" value="Znf-C2H2_ZFAND2A/B"/>
</dbReference>
<dbReference type="Gene3D" id="4.10.1110.10">
    <property type="entry name" value="AN1-like Zinc finger"/>
    <property type="match status" value="2"/>
</dbReference>
<name>A0AAD7XED5_9APHY</name>
<feature type="compositionally biased region" description="Polar residues" evidence="6">
    <location>
        <begin position="146"/>
        <end position="162"/>
    </location>
</feature>
<sequence>MSGSATPERDQQLLDIGKQCSASSCLVVDFLPFKCQHCTHAFCGEHFLPTAHQCDKYDAAKHDRIAPSCPLCNTPVAIPPGQDPNIRMEQHINTQCSVMTGRSSKAKSTPTCARPKCGKVLFSPIRCDSCKQQFCPQHRFPKDHACSSSQASTTKSPPTANAWANVSNQTSAASAAAMAAIKRAAVSTTSSTSTSRSHAQSKPQAQTSTAKPATSSSRPNPFSATERHTILITTPAPAATTSPAHDANDNTNDPPARCSPKPRNSTNAPTLSRAKAERESRRKAIQERARKGLPLTEEEKAILAEKDGKEDCIVM</sequence>
<dbReference type="InterPro" id="IPR000058">
    <property type="entry name" value="Znf_AN1"/>
</dbReference>
<evidence type="ECO:0000313" key="8">
    <source>
        <dbReference type="EMBL" id="KAJ8483469.1"/>
    </source>
</evidence>
<dbReference type="GO" id="GO:0008270">
    <property type="term" value="F:zinc ion binding"/>
    <property type="evidence" value="ECO:0007669"/>
    <property type="project" value="UniProtKB-KW"/>
</dbReference>
<protein>
    <recommendedName>
        <fullName evidence="7">AN1-type domain-containing protein</fullName>
    </recommendedName>
</protein>
<dbReference type="SUPFAM" id="SSF118310">
    <property type="entry name" value="AN1-like Zinc finger"/>
    <property type="match status" value="2"/>
</dbReference>
<evidence type="ECO:0000259" key="7">
    <source>
        <dbReference type="PROSITE" id="PS51039"/>
    </source>
</evidence>
<keyword evidence="4" id="KW-0862">Zinc</keyword>
<evidence type="ECO:0000256" key="3">
    <source>
        <dbReference type="ARBA" id="ARBA00022771"/>
    </source>
</evidence>
<comment type="caution">
    <text evidence="8">The sequence shown here is derived from an EMBL/GenBank/DDBJ whole genome shotgun (WGS) entry which is preliminary data.</text>
</comment>
<evidence type="ECO:0000256" key="4">
    <source>
        <dbReference type="ARBA" id="ARBA00022833"/>
    </source>
</evidence>
<keyword evidence="9" id="KW-1185">Reference proteome</keyword>
<dbReference type="PANTHER" id="PTHR14677:SF40">
    <property type="entry name" value="CDC48-ASSOCIATED UBIQUITIN-LIKE_ZINC FINGER PROTEIN 1"/>
    <property type="match status" value="1"/>
</dbReference>
<reference evidence="8" key="1">
    <citation type="submission" date="2022-11" db="EMBL/GenBank/DDBJ databases">
        <title>Genome Sequence of Cubamyces cubensis.</title>
        <authorList>
            <person name="Buettner E."/>
        </authorList>
    </citation>
    <scope>NUCLEOTIDE SEQUENCE</scope>
    <source>
        <strain evidence="8">MPL-01</strain>
    </source>
</reference>
<feature type="region of interest" description="Disordered" evidence="6">
    <location>
        <begin position="236"/>
        <end position="292"/>
    </location>
</feature>
<feature type="domain" description="AN1-type" evidence="7">
    <location>
        <begin position="106"/>
        <end position="154"/>
    </location>
</feature>
<keyword evidence="3 5" id="KW-0863">Zinc-finger</keyword>
<evidence type="ECO:0000256" key="5">
    <source>
        <dbReference type="PROSITE-ProRule" id="PRU00449"/>
    </source>
</evidence>
<dbReference type="PANTHER" id="PTHR14677">
    <property type="entry name" value="ARSENITE INDUCUBLE RNA ASSOCIATED PROTEIN AIP-1-RELATED"/>
    <property type="match status" value="1"/>
</dbReference>
<accession>A0AAD7XED5</accession>
<dbReference type="Pfam" id="PF01428">
    <property type="entry name" value="zf-AN1"/>
    <property type="match status" value="2"/>
</dbReference>
<feature type="compositionally biased region" description="Low complexity" evidence="6">
    <location>
        <begin position="188"/>
        <end position="197"/>
    </location>
</feature>
<gene>
    <name evidence="8" type="ORF">ONZ51_g4678</name>
</gene>
<dbReference type="PROSITE" id="PS51039">
    <property type="entry name" value="ZF_AN1"/>
    <property type="match status" value="2"/>
</dbReference>
<feature type="domain" description="AN1-type" evidence="7">
    <location>
        <begin position="14"/>
        <end position="62"/>
    </location>
</feature>
<feature type="region of interest" description="Disordered" evidence="6">
    <location>
        <begin position="142"/>
        <end position="162"/>
    </location>
</feature>
<dbReference type="EMBL" id="JAPEVG010000093">
    <property type="protein sequence ID" value="KAJ8483469.1"/>
    <property type="molecule type" value="Genomic_DNA"/>
</dbReference>
<dbReference type="InterPro" id="IPR035896">
    <property type="entry name" value="AN1-like_Znf"/>
</dbReference>
<evidence type="ECO:0000256" key="1">
    <source>
        <dbReference type="ARBA" id="ARBA00022723"/>
    </source>
</evidence>
<feature type="compositionally biased region" description="Basic and acidic residues" evidence="6">
    <location>
        <begin position="274"/>
        <end position="290"/>
    </location>
</feature>
<keyword evidence="2" id="KW-0677">Repeat</keyword>
<keyword evidence="1" id="KW-0479">Metal-binding</keyword>
<dbReference type="Pfam" id="PF25403">
    <property type="entry name" value="zf-C2H2_ZFAND2"/>
    <property type="match status" value="1"/>
</dbReference>
<evidence type="ECO:0000256" key="2">
    <source>
        <dbReference type="ARBA" id="ARBA00022737"/>
    </source>
</evidence>
<feature type="compositionally biased region" description="Polar residues" evidence="6">
    <location>
        <begin position="198"/>
        <end position="223"/>
    </location>
</feature>
<evidence type="ECO:0000256" key="6">
    <source>
        <dbReference type="SAM" id="MobiDB-lite"/>
    </source>
</evidence>
<proteinExistence type="predicted"/>
<dbReference type="Proteomes" id="UP001215151">
    <property type="component" value="Unassembled WGS sequence"/>
</dbReference>
<organism evidence="8 9">
    <name type="scientific">Trametes cubensis</name>
    <dbReference type="NCBI Taxonomy" id="1111947"/>
    <lineage>
        <taxon>Eukaryota</taxon>
        <taxon>Fungi</taxon>
        <taxon>Dikarya</taxon>
        <taxon>Basidiomycota</taxon>
        <taxon>Agaricomycotina</taxon>
        <taxon>Agaricomycetes</taxon>
        <taxon>Polyporales</taxon>
        <taxon>Polyporaceae</taxon>
        <taxon>Trametes</taxon>
    </lineage>
</organism>
<dbReference type="GO" id="GO:0005737">
    <property type="term" value="C:cytoplasm"/>
    <property type="evidence" value="ECO:0007669"/>
    <property type="project" value="TreeGrafter"/>
</dbReference>
<feature type="region of interest" description="Disordered" evidence="6">
    <location>
        <begin position="188"/>
        <end position="223"/>
    </location>
</feature>
<evidence type="ECO:0000313" key="9">
    <source>
        <dbReference type="Proteomes" id="UP001215151"/>
    </source>
</evidence>
<dbReference type="AlphaFoldDB" id="A0AAD7XED5"/>